<sequence>MGTFKQKFDKQHELYIQKLEEGTSDPEIMREMDWSPQQLRRHQAQAFIDGHQRQDNGNQAVVALADMSLEIKALFKNAPEKALLKFEFVDGESNGSAIVTVI</sequence>
<protein>
    <submittedName>
        <fullName evidence="1">Uncharacterized protein</fullName>
    </submittedName>
</protein>
<dbReference type="RefSeq" id="WP_072311698.1">
    <property type="nucleotide sequence ID" value="NZ_FPIW01000017.1"/>
</dbReference>
<evidence type="ECO:0000313" key="1">
    <source>
        <dbReference type="EMBL" id="SFW42069.1"/>
    </source>
</evidence>
<reference evidence="2" key="1">
    <citation type="submission" date="2016-11" db="EMBL/GenBank/DDBJ databases">
        <authorList>
            <person name="Jaros S."/>
            <person name="Januszkiewicz K."/>
            <person name="Wedrychowicz H."/>
        </authorList>
    </citation>
    <scope>NUCLEOTIDE SEQUENCE [LARGE SCALE GENOMIC DNA]</scope>
    <source>
        <strain evidence="2">DSM 7057</strain>
    </source>
</reference>
<evidence type="ECO:0000313" key="2">
    <source>
        <dbReference type="Proteomes" id="UP000182680"/>
    </source>
</evidence>
<dbReference type="EMBL" id="FPIW01000017">
    <property type="protein sequence ID" value="SFW42069.1"/>
    <property type="molecule type" value="Genomic_DNA"/>
</dbReference>
<organism evidence="1 2">
    <name type="scientific">Desulfovibrio desulfuricans</name>
    <dbReference type="NCBI Taxonomy" id="876"/>
    <lineage>
        <taxon>Bacteria</taxon>
        <taxon>Pseudomonadati</taxon>
        <taxon>Thermodesulfobacteriota</taxon>
        <taxon>Desulfovibrionia</taxon>
        <taxon>Desulfovibrionales</taxon>
        <taxon>Desulfovibrionaceae</taxon>
        <taxon>Desulfovibrio</taxon>
    </lineage>
</organism>
<gene>
    <name evidence="1" type="ORF">SAMN02910291_01231</name>
</gene>
<comment type="caution">
    <text evidence="1">The sequence shown here is derived from an EMBL/GenBank/DDBJ whole genome shotgun (WGS) entry which is preliminary data.</text>
</comment>
<dbReference type="AlphaFoldDB" id="A0AA94L205"/>
<proteinExistence type="predicted"/>
<name>A0AA94L205_DESDE</name>
<dbReference type="Proteomes" id="UP000182680">
    <property type="component" value="Unassembled WGS sequence"/>
</dbReference>
<accession>A0AA94L205</accession>